<keyword evidence="2" id="KW-1185">Reference proteome</keyword>
<dbReference type="InParanoid" id="A7EMN1"/>
<evidence type="ECO:0000313" key="1">
    <source>
        <dbReference type="EMBL" id="EDO04097.1"/>
    </source>
</evidence>
<organism evidence="1 2">
    <name type="scientific">Sclerotinia sclerotiorum (strain ATCC 18683 / 1980 / Ss-1)</name>
    <name type="common">White mold</name>
    <name type="synonym">Whetzelinia sclerotiorum</name>
    <dbReference type="NCBI Taxonomy" id="665079"/>
    <lineage>
        <taxon>Eukaryota</taxon>
        <taxon>Fungi</taxon>
        <taxon>Dikarya</taxon>
        <taxon>Ascomycota</taxon>
        <taxon>Pezizomycotina</taxon>
        <taxon>Leotiomycetes</taxon>
        <taxon>Helotiales</taxon>
        <taxon>Sclerotiniaceae</taxon>
        <taxon>Sclerotinia</taxon>
    </lineage>
</organism>
<dbReference type="KEGG" id="ssl:SS1G_06580"/>
<gene>
    <name evidence="1" type="ORF">SS1G_06580</name>
</gene>
<sequence>MSPLKCILLSSLHVKKENGEKMFNISISILKYHNLTLADNWALLNLIQVPKKAYTSCPLIG</sequence>
<reference evidence="2" key="1">
    <citation type="journal article" date="2011" name="PLoS Genet.">
        <title>Genomic analysis of the necrotrophic fungal pathogens Sclerotinia sclerotiorum and Botrytis cinerea.</title>
        <authorList>
            <person name="Amselem J."/>
            <person name="Cuomo C.A."/>
            <person name="van Kan J.A."/>
            <person name="Viaud M."/>
            <person name="Benito E.P."/>
            <person name="Couloux A."/>
            <person name="Coutinho P.M."/>
            <person name="de Vries R.P."/>
            <person name="Dyer P.S."/>
            <person name="Fillinger S."/>
            <person name="Fournier E."/>
            <person name="Gout L."/>
            <person name="Hahn M."/>
            <person name="Kohn L."/>
            <person name="Lapalu N."/>
            <person name="Plummer K.M."/>
            <person name="Pradier J.M."/>
            <person name="Quevillon E."/>
            <person name="Sharon A."/>
            <person name="Simon A."/>
            <person name="ten Have A."/>
            <person name="Tudzynski B."/>
            <person name="Tudzynski P."/>
            <person name="Wincker P."/>
            <person name="Andrew M."/>
            <person name="Anthouard V."/>
            <person name="Beever R.E."/>
            <person name="Beffa R."/>
            <person name="Benoit I."/>
            <person name="Bouzid O."/>
            <person name="Brault B."/>
            <person name="Chen Z."/>
            <person name="Choquer M."/>
            <person name="Collemare J."/>
            <person name="Cotton P."/>
            <person name="Danchin E.G."/>
            <person name="Da Silva C."/>
            <person name="Gautier A."/>
            <person name="Giraud C."/>
            <person name="Giraud T."/>
            <person name="Gonzalez C."/>
            <person name="Grossetete S."/>
            <person name="Guldener U."/>
            <person name="Henrissat B."/>
            <person name="Howlett B.J."/>
            <person name="Kodira C."/>
            <person name="Kretschmer M."/>
            <person name="Lappartient A."/>
            <person name="Leroch M."/>
            <person name="Levis C."/>
            <person name="Mauceli E."/>
            <person name="Neuveglise C."/>
            <person name="Oeser B."/>
            <person name="Pearson M."/>
            <person name="Poulain J."/>
            <person name="Poussereau N."/>
            <person name="Quesneville H."/>
            <person name="Rascle C."/>
            <person name="Schumacher J."/>
            <person name="Segurens B."/>
            <person name="Sexton A."/>
            <person name="Silva E."/>
            <person name="Sirven C."/>
            <person name="Soanes D.M."/>
            <person name="Talbot N.J."/>
            <person name="Templeton M."/>
            <person name="Yandava C."/>
            <person name="Yarden O."/>
            <person name="Zeng Q."/>
            <person name="Rollins J.A."/>
            <person name="Lebrun M.H."/>
            <person name="Dickman M."/>
        </authorList>
    </citation>
    <scope>NUCLEOTIDE SEQUENCE [LARGE SCALE GENOMIC DNA]</scope>
    <source>
        <strain evidence="2">ATCC 18683 / 1980 / Ss-1</strain>
    </source>
</reference>
<dbReference type="AlphaFoldDB" id="A7EMN1"/>
<dbReference type="GeneID" id="5488710"/>
<dbReference type="EMBL" id="CH476628">
    <property type="protein sequence ID" value="EDO04097.1"/>
    <property type="molecule type" value="Genomic_DNA"/>
</dbReference>
<name>A7EMN1_SCLS1</name>
<accession>A7EMN1</accession>
<dbReference type="Proteomes" id="UP000001312">
    <property type="component" value="Unassembled WGS sequence"/>
</dbReference>
<proteinExistence type="predicted"/>
<dbReference type="RefSeq" id="XP_001592339.1">
    <property type="nucleotide sequence ID" value="XM_001592289.1"/>
</dbReference>
<evidence type="ECO:0000313" key="2">
    <source>
        <dbReference type="Proteomes" id="UP000001312"/>
    </source>
</evidence>
<protein>
    <submittedName>
        <fullName evidence="1">Uncharacterized protein</fullName>
    </submittedName>
</protein>